<organism evidence="1 2">
    <name type="scientific">Rattus norvegicus</name>
    <name type="common">Rat</name>
    <dbReference type="NCBI Taxonomy" id="10116"/>
    <lineage>
        <taxon>Eukaryota</taxon>
        <taxon>Metazoa</taxon>
        <taxon>Chordata</taxon>
        <taxon>Craniata</taxon>
        <taxon>Vertebrata</taxon>
        <taxon>Euteleostomi</taxon>
        <taxon>Mammalia</taxon>
        <taxon>Eutheria</taxon>
        <taxon>Euarchontoglires</taxon>
        <taxon>Glires</taxon>
        <taxon>Rodentia</taxon>
        <taxon>Myomorpha</taxon>
        <taxon>Muroidea</taxon>
        <taxon>Muridae</taxon>
        <taxon>Murinae</taxon>
        <taxon>Rattus</taxon>
    </lineage>
</organism>
<protein>
    <submittedName>
        <fullName evidence="1">RCG52084</fullName>
    </submittedName>
</protein>
<dbReference type="AlphaFoldDB" id="A6K6D8"/>
<accession>A6K6D8</accession>
<evidence type="ECO:0000313" key="2">
    <source>
        <dbReference type="Proteomes" id="UP000234681"/>
    </source>
</evidence>
<gene>
    <name evidence="1" type="ORF">rCG_52084</name>
</gene>
<dbReference type="EMBL" id="CH474023">
    <property type="protein sequence ID" value="EDL85298.1"/>
    <property type="molecule type" value="Genomic_DNA"/>
</dbReference>
<dbReference type="Proteomes" id="UP000234681">
    <property type="component" value="Chromosome 15"/>
</dbReference>
<name>A6K6D8_RAT</name>
<proteinExistence type="predicted"/>
<reference evidence="1 2" key="1">
    <citation type="submission" date="2005-07" db="EMBL/GenBank/DDBJ databases">
        <authorList>
            <person name="Mural R.J."/>
            <person name="Li P.W."/>
            <person name="Adams M.D."/>
            <person name="Amanatides P.G."/>
            <person name="Baden-Tillson H."/>
            <person name="Barnstead M."/>
            <person name="Chin S.H."/>
            <person name="Dew I."/>
            <person name="Evans C.A."/>
            <person name="Ferriera S."/>
            <person name="Flanigan M."/>
            <person name="Fosler C."/>
            <person name="Glodek A."/>
            <person name="Gu Z."/>
            <person name="Holt R.A."/>
            <person name="Jennings D."/>
            <person name="Kraft C.L."/>
            <person name="Lu F."/>
            <person name="Nguyen T."/>
            <person name="Nusskern D.R."/>
            <person name="Pfannkoch C.M."/>
            <person name="Sitter C."/>
            <person name="Sutton G.G."/>
            <person name="Venter J.C."/>
            <person name="Wang Z."/>
            <person name="Woodage T."/>
            <person name="Zheng X.H."/>
            <person name="Zhong F."/>
        </authorList>
    </citation>
    <scope>NUCLEOTIDE SEQUENCE [LARGE SCALE GENOMIC DNA]</scope>
    <source>
        <strain>BN</strain>
        <strain evidence="2">Sprague-Dawley</strain>
    </source>
</reference>
<evidence type="ECO:0000313" key="1">
    <source>
        <dbReference type="EMBL" id="EDL85298.1"/>
    </source>
</evidence>
<sequence length="43" mass="4783">MALQTPLSPVTICCSYVLRYHDPGQALLSFKLFVDKVLKTSVV</sequence>